<evidence type="ECO:0000313" key="3">
    <source>
        <dbReference type="WBParaSite" id="nRc.2.0.1.t22461-RA"/>
    </source>
</evidence>
<feature type="compositionally biased region" description="Polar residues" evidence="1">
    <location>
        <begin position="58"/>
        <end position="74"/>
    </location>
</feature>
<evidence type="ECO:0000313" key="2">
    <source>
        <dbReference type="Proteomes" id="UP000887565"/>
    </source>
</evidence>
<dbReference type="WBParaSite" id="nRc.2.0.1.t22461-RA">
    <property type="protein sequence ID" value="nRc.2.0.1.t22461-RA"/>
    <property type="gene ID" value="nRc.2.0.1.g22461"/>
</dbReference>
<dbReference type="AlphaFoldDB" id="A0A915J9U6"/>
<reference evidence="3" key="1">
    <citation type="submission" date="2022-11" db="UniProtKB">
        <authorList>
            <consortium name="WormBaseParasite"/>
        </authorList>
    </citation>
    <scope>IDENTIFICATION</scope>
</reference>
<feature type="region of interest" description="Disordered" evidence="1">
    <location>
        <begin position="53"/>
        <end position="98"/>
    </location>
</feature>
<name>A0A915J9U6_ROMCU</name>
<keyword evidence="2" id="KW-1185">Reference proteome</keyword>
<feature type="compositionally biased region" description="Acidic residues" evidence="1">
    <location>
        <begin position="254"/>
        <end position="272"/>
    </location>
</feature>
<accession>A0A915J9U6</accession>
<protein>
    <submittedName>
        <fullName evidence="3">Uncharacterized protein</fullName>
    </submittedName>
</protein>
<evidence type="ECO:0000256" key="1">
    <source>
        <dbReference type="SAM" id="MobiDB-lite"/>
    </source>
</evidence>
<organism evidence="2 3">
    <name type="scientific">Romanomermis culicivorax</name>
    <name type="common">Nematode worm</name>
    <dbReference type="NCBI Taxonomy" id="13658"/>
    <lineage>
        <taxon>Eukaryota</taxon>
        <taxon>Metazoa</taxon>
        <taxon>Ecdysozoa</taxon>
        <taxon>Nematoda</taxon>
        <taxon>Enoplea</taxon>
        <taxon>Dorylaimia</taxon>
        <taxon>Mermithida</taxon>
        <taxon>Mermithoidea</taxon>
        <taxon>Mermithidae</taxon>
        <taxon>Romanomermis</taxon>
    </lineage>
</organism>
<dbReference type="Proteomes" id="UP000887565">
    <property type="component" value="Unplaced"/>
</dbReference>
<sequence>MTTGSRRGSNYPSSTPIPVRSLFKMEVKDHRGIGARQRVKNFYDQTLRIRDERKFGRRSSSMESNVGSNRSPTSDGGADDKGNTKRRIGSPSIDKKEMNFDKEMQELDRKVKHCIDSKYAAWQLFKARSSGTVIFLCGFYCKICQKMIPGNVDDIMAKHGSRESHMILTKPKVDDRGTQSGLQEQAEDDTFDIRFDDDGCLLILKLDDDVENHSNVDIPLSIINDCDSSTKIIDSEKISAGECIKNDIIHFTNDEDDEDEREEGETMDDDGDEEKHENNNEFEDISEDREKTPEPSRRRRRYDRTSSKSILVLIFE</sequence>
<feature type="region of interest" description="Disordered" evidence="1">
    <location>
        <begin position="250"/>
        <end position="304"/>
    </location>
</feature>
<proteinExistence type="predicted"/>